<comment type="subcellular location">
    <subcellularLocation>
        <location evidence="1">Mitochondrion</location>
    </subcellularLocation>
</comment>
<reference evidence="7 8" key="1">
    <citation type="submission" date="2016-07" db="EMBL/GenBank/DDBJ databases">
        <title>Pervasive Adenine N6-methylation of Active Genes in Fungi.</title>
        <authorList>
            <consortium name="DOE Joint Genome Institute"/>
            <person name="Mondo S.J."/>
            <person name="Dannebaum R.O."/>
            <person name="Kuo R.C."/>
            <person name="Labutti K."/>
            <person name="Haridas S."/>
            <person name="Kuo A."/>
            <person name="Salamov A."/>
            <person name="Ahrendt S.R."/>
            <person name="Lipzen A."/>
            <person name="Sullivan W."/>
            <person name="Andreopoulos W.B."/>
            <person name="Clum A."/>
            <person name="Lindquist E."/>
            <person name="Daum C."/>
            <person name="Ramamoorthy G.K."/>
            <person name="Gryganskyi A."/>
            <person name="Culley D."/>
            <person name="Magnuson J.K."/>
            <person name="James T.Y."/>
            <person name="O'Malley M.A."/>
            <person name="Stajich J.E."/>
            <person name="Spatafora J.W."/>
            <person name="Visel A."/>
            <person name="Grigoriev I.V."/>
        </authorList>
    </citation>
    <scope>NUCLEOTIDE SEQUENCE [LARGE SCALE GENOMIC DNA]</scope>
    <source>
        <strain evidence="7 8">62-1032</strain>
    </source>
</reference>
<dbReference type="GO" id="GO:0005739">
    <property type="term" value="C:mitochondrion"/>
    <property type="evidence" value="ECO:0007669"/>
    <property type="project" value="UniProtKB-SubCell"/>
</dbReference>
<evidence type="ECO:0000256" key="3">
    <source>
        <dbReference type="ARBA" id="ARBA00023128"/>
    </source>
</evidence>
<keyword evidence="8" id="KW-1185">Reference proteome</keyword>
<comment type="similarity">
    <text evidence="2">Belongs to the OXR1 family.</text>
</comment>
<sequence>MASKNGSLVDLSDLDPFHTPSRTASPQIFTTMSALSADSNSNATAPRPPPPLPSKTVTKGQDPLDSFASLIDLNNEPGASGAGASTAGLRDVVRAHDERQEQVLNDLARDPWGAPPPSTGAFGAEAGTSEQESAPAPLPVRRPSRRREGSANSASFSPPRRLSGLMDSHPFTSSSSPPHSIPISTTTSRPSLDPFHPSSPPLHSAENTFRKIRRQSMDRLPKMVRTTEPSTSPDWGDFHSAVSPPPTEAPAPPNFHYTTNAHVASSSSHSNLVSSSTTPSSSRRPSPNPPSNGSSQRPPPQGATSARANTIPITKKEWQYDPRSPDAVQPIVLSGVRPGVQRALDEDIAEGIRPSLPPRLRISTKWNLLYSLDQHGISIGTMYERMKVGLRGSSGGVVVVVKDGRGSVFGAYVSEALKEGQSYYGDGTCFLWKSTPFPPTDFRVGSSIKAFKWTGRNDYIALTEHNYISVGGGDGKYGLWIDGVFEKGFTTSCPCFDNEPLTSREDWEKGAGGVDQSKFDVMQFECWSVDG</sequence>
<dbReference type="AlphaFoldDB" id="A0A1Y2G7I1"/>
<gene>
    <name evidence="7" type="ORF">BCR35DRAFT_323083</name>
</gene>
<feature type="compositionally biased region" description="Pro residues" evidence="5">
    <location>
        <begin position="243"/>
        <end position="253"/>
    </location>
</feature>
<protein>
    <recommendedName>
        <fullName evidence="4">Oxidation resistance protein 1</fullName>
    </recommendedName>
</protein>
<name>A0A1Y2G7I1_9BASI</name>
<feature type="compositionally biased region" description="Low complexity" evidence="5">
    <location>
        <begin position="265"/>
        <end position="296"/>
    </location>
</feature>
<dbReference type="PANTHER" id="PTHR23354:SF62">
    <property type="entry name" value="MUSTARD, ISOFORM V"/>
    <property type="match status" value="1"/>
</dbReference>
<accession>A0A1Y2G7I1</accession>
<proteinExistence type="inferred from homology"/>
<feature type="compositionally biased region" description="Low complexity" evidence="5">
    <location>
        <begin position="168"/>
        <end position="191"/>
    </location>
</feature>
<feature type="compositionally biased region" description="Polar residues" evidence="5">
    <location>
        <begin position="20"/>
        <end position="44"/>
    </location>
</feature>
<dbReference type="InterPro" id="IPR006571">
    <property type="entry name" value="TLDc_dom"/>
</dbReference>
<dbReference type="InParanoid" id="A0A1Y2G7I1"/>
<feature type="region of interest" description="Disordered" evidence="5">
    <location>
        <begin position="1"/>
        <end position="322"/>
    </location>
</feature>
<evidence type="ECO:0000256" key="5">
    <source>
        <dbReference type="SAM" id="MobiDB-lite"/>
    </source>
</evidence>
<feature type="compositionally biased region" description="Basic and acidic residues" evidence="5">
    <location>
        <begin position="91"/>
        <end position="101"/>
    </location>
</feature>
<evidence type="ECO:0000313" key="8">
    <source>
        <dbReference type="Proteomes" id="UP000193467"/>
    </source>
</evidence>
<dbReference type="OrthoDB" id="26679at2759"/>
<evidence type="ECO:0000256" key="1">
    <source>
        <dbReference type="ARBA" id="ARBA00004173"/>
    </source>
</evidence>
<dbReference type="Proteomes" id="UP000193467">
    <property type="component" value="Unassembled WGS sequence"/>
</dbReference>
<feature type="compositionally biased region" description="Low complexity" evidence="5">
    <location>
        <begin position="78"/>
        <end position="88"/>
    </location>
</feature>
<evidence type="ECO:0000313" key="7">
    <source>
        <dbReference type="EMBL" id="ORY92528.1"/>
    </source>
</evidence>
<feature type="compositionally biased region" description="Polar residues" evidence="5">
    <location>
        <begin position="302"/>
        <end position="312"/>
    </location>
</feature>
<dbReference type="Pfam" id="PF07534">
    <property type="entry name" value="TLD"/>
    <property type="match status" value="1"/>
</dbReference>
<dbReference type="GO" id="GO:0005634">
    <property type="term" value="C:nucleus"/>
    <property type="evidence" value="ECO:0007669"/>
    <property type="project" value="TreeGrafter"/>
</dbReference>
<dbReference type="SMART" id="SM00584">
    <property type="entry name" value="TLDc"/>
    <property type="match status" value="1"/>
</dbReference>
<evidence type="ECO:0000256" key="4">
    <source>
        <dbReference type="ARBA" id="ARBA00040604"/>
    </source>
</evidence>
<dbReference type="STRING" id="106004.A0A1Y2G7I1"/>
<evidence type="ECO:0000256" key="2">
    <source>
        <dbReference type="ARBA" id="ARBA00009540"/>
    </source>
</evidence>
<evidence type="ECO:0000259" key="6">
    <source>
        <dbReference type="PROSITE" id="PS51886"/>
    </source>
</evidence>
<comment type="caution">
    <text evidence="7">The sequence shown here is derived from an EMBL/GenBank/DDBJ whole genome shotgun (WGS) entry which is preliminary data.</text>
</comment>
<keyword evidence="3" id="KW-0496">Mitochondrion</keyword>
<dbReference type="EMBL" id="MCGR01000001">
    <property type="protein sequence ID" value="ORY92528.1"/>
    <property type="molecule type" value="Genomic_DNA"/>
</dbReference>
<dbReference type="PANTHER" id="PTHR23354">
    <property type="entry name" value="NUCLEOLAR PROTEIN 7/ESTROGEN RECEPTOR COACTIVATOR-RELATED"/>
    <property type="match status" value="1"/>
</dbReference>
<dbReference type="PROSITE" id="PS51886">
    <property type="entry name" value="TLDC"/>
    <property type="match status" value="1"/>
</dbReference>
<dbReference type="GO" id="GO:0006979">
    <property type="term" value="P:response to oxidative stress"/>
    <property type="evidence" value="ECO:0007669"/>
    <property type="project" value="TreeGrafter"/>
</dbReference>
<feature type="domain" description="TLDc" evidence="6">
    <location>
        <begin position="342"/>
        <end position="530"/>
    </location>
</feature>
<organism evidence="7 8">
    <name type="scientific">Leucosporidium creatinivorum</name>
    <dbReference type="NCBI Taxonomy" id="106004"/>
    <lineage>
        <taxon>Eukaryota</taxon>
        <taxon>Fungi</taxon>
        <taxon>Dikarya</taxon>
        <taxon>Basidiomycota</taxon>
        <taxon>Pucciniomycotina</taxon>
        <taxon>Microbotryomycetes</taxon>
        <taxon>Leucosporidiales</taxon>
        <taxon>Leucosporidium</taxon>
    </lineage>
</organism>